<keyword evidence="4 7" id="KW-0547">Nucleotide-binding</keyword>
<feature type="non-terminal residue" evidence="11">
    <location>
        <position position="360"/>
    </location>
</feature>
<dbReference type="AlphaFoldDB" id="A0AAD5XBE9"/>
<dbReference type="PANTHER" id="PTHR24058">
    <property type="entry name" value="DUAL SPECIFICITY PROTEIN KINASE"/>
    <property type="match status" value="1"/>
</dbReference>
<evidence type="ECO:0000256" key="3">
    <source>
        <dbReference type="ARBA" id="ARBA00022679"/>
    </source>
</evidence>
<dbReference type="FunFam" id="3.30.200.20:FF:000087">
    <property type="entry name" value="Dual specificity tyrosine-phosphorylation-regulated kinase 1A"/>
    <property type="match status" value="1"/>
</dbReference>
<dbReference type="PROSITE" id="PS00108">
    <property type="entry name" value="PROTEIN_KINASE_ST"/>
    <property type="match status" value="1"/>
</dbReference>
<evidence type="ECO:0000259" key="10">
    <source>
        <dbReference type="PROSITE" id="PS50011"/>
    </source>
</evidence>
<evidence type="ECO:0000256" key="8">
    <source>
        <dbReference type="RuleBase" id="RU000304"/>
    </source>
</evidence>
<reference evidence="11" key="1">
    <citation type="submission" date="2020-05" db="EMBL/GenBank/DDBJ databases">
        <title>Phylogenomic resolution of chytrid fungi.</title>
        <authorList>
            <person name="Stajich J.E."/>
            <person name="Amses K."/>
            <person name="Simmons R."/>
            <person name="Seto K."/>
            <person name="Myers J."/>
            <person name="Bonds A."/>
            <person name="Quandt C.A."/>
            <person name="Barry K."/>
            <person name="Liu P."/>
            <person name="Grigoriev I."/>
            <person name="Longcore J.E."/>
            <person name="James T.Y."/>
        </authorList>
    </citation>
    <scope>NUCLEOTIDE SEQUENCE</scope>
    <source>
        <strain evidence="11">JEL0513</strain>
    </source>
</reference>
<dbReference type="PROSITE" id="PS50011">
    <property type="entry name" value="PROTEIN_KINASE_DOM"/>
    <property type="match status" value="1"/>
</dbReference>
<feature type="domain" description="Protein kinase" evidence="10">
    <location>
        <begin position="137"/>
        <end position="360"/>
    </location>
</feature>
<dbReference type="EMBL" id="JADGJH010004243">
    <property type="protein sequence ID" value="KAJ3086592.1"/>
    <property type="molecule type" value="Genomic_DNA"/>
</dbReference>
<evidence type="ECO:0000256" key="7">
    <source>
        <dbReference type="PROSITE-ProRule" id="PRU10141"/>
    </source>
</evidence>
<dbReference type="Gene3D" id="3.30.200.20">
    <property type="entry name" value="Phosphorylase Kinase, domain 1"/>
    <property type="match status" value="1"/>
</dbReference>
<accession>A0AAD5XBE9</accession>
<dbReference type="InterPro" id="IPR008271">
    <property type="entry name" value="Ser/Thr_kinase_AS"/>
</dbReference>
<dbReference type="InterPro" id="IPR050494">
    <property type="entry name" value="Ser_Thr_dual-spec_kinase"/>
</dbReference>
<feature type="region of interest" description="Disordered" evidence="9">
    <location>
        <begin position="36"/>
        <end position="62"/>
    </location>
</feature>
<feature type="compositionally biased region" description="Polar residues" evidence="9">
    <location>
        <begin position="36"/>
        <end position="56"/>
    </location>
</feature>
<keyword evidence="5 11" id="KW-0418">Kinase</keyword>
<keyword evidence="3" id="KW-0808">Transferase</keyword>
<dbReference type="GO" id="GO:0005737">
    <property type="term" value="C:cytoplasm"/>
    <property type="evidence" value="ECO:0007669"/>
    <property type="project" value="TreeGrafter"/>
</dbReference>
<dbReference type="GO" id="GO:0004713">
    <property type="term" value="F:protein tyrosine kinase activity"/>
    <property type="evidence" value="ECO:0007669"/>
    <property type="project" value="TreeGrafter"/>
</dbReference>
<dbReference type="GO" id="GO:0005634">
    <property type="term" value="C:nucleus"/>
    <property type="evidence" value="ECO:0007669"/>
    <property type="project" value="TreeGrafter"/>
</dbReference>
<dbReference type="Proteomes" id="UP001211907">
    <property type="component" value="Unassembled WGS sequence"/>
</dbReference>
<evidence type="ECO:0000256" key="2">
    <source>
        <dbReference type="ARBA" id="ARBA00022527"/>
    </source>
</evidence>
<proteinExistence type="inferred from homology"/>
<dbReference type="InterPro" id="IPR011009">
    <property type="entry name" value="Kinase-like_dom_sf"/>
</dbReference>
<sequence length="360" mass="40452">MTIASTEASITAIHSCETSPFRCARCTIRIATTESNSNLPENDKNSPNAKFGQISNESEKAPQKFFTEEKPVSFLSRGIAAAYSRCSPNFTYEPAANPKRVLTKPAKPELNDGADNKDSDYILYVNDILGTQDGQQFQILDLLGQGTFGQVVKCVNIKTKEQVAVKIIKNKPAYYNQSLVEVAILDILNNKWDRSDKYHIVYMKDTFVYRNHLCIVFEMLSVNLYELIKQNSFRGLSLSLVKLFVQQILECLAVLSRAKIIHSDLKPENILLKSLDSPSIKVIDFGSACHENQTIYTYIQSRFYRAPEVLLGLPYTSSIDMWSLGCITAELYLGLPLFPGTSEYNQISRIVSVLGMPPSW</sequence>
<dbReference type="GO" id="GO:0004674">
    <property type="term" value="F:protein serine/threonine kinase activity"/>
    <property type="evidence" value="ECO:0007669"/>
    <property type="project" value="UniProtKB-KW"/>
</dbReference>
<evidence type="ECO:0000256" key="6">
    <source>
        <dbReference type="ARBA" id="ARBA00022840"/>
    </source>
</evidence>
<name>A0AAD5XBE9_9FUNG</name>
<evidence type="ECO:0000313" key="11">
    <source>
        <dbReference type="EMBL" id="KAJ3086592.1"/>
    </source>
</evidence>
<dbReference type="InterPro" id="IPR017441">
    <property type="entry name" value="Protein_kinase_ATP_BS"/>
</dbReference>
<dbReference type="Gene3D" id="1.10.510.10">
    <property type="entry name" value="Transferase(Phosphotransferase) domain 1"/>
    <property type="match status" value="1"/>
</dbReference>
<keyword evidence="6 7" id="KW-0067">ATP-binding</keyword>
<gene>
    <name evidence="11" type="primary">YAK1_2</name>
    <name evidence="11" type="ORF">HK100_008653</name>
</gene>
<feature type="binding site" evidence="7">
    <location>
        <position position="166"/>
    </location>
    <ligand>
        <name>ATP</name>
        <dbReference type="ChEBI" id="CHEBI:30616"/>
    </ligand>
</feature>
<keyword evidence="12" id="KW-1185">Reference proteome</keyword>
<dbReference type="InterPro" id="IPR000719">
    <property type="entry name" value="Prot_kinase_dom"/>
</dbReference>
<dbReference type="PANTHER" id="PTHR24058:SF17">
    <property type="entry name" value="HOMEODOMAIN INTERACTING PROTEIN KINASE, ISOFORM D"/>
    <property type="match status" value="1"/>
</dbReference>
<dbReference type="PROSITE" id="PS00107">
    <property type="entry name" value="PROTEIN_KINASE_ATP"/>
    <property type="match status" value="1"/>
</dbReference>
<evidence type="ECO:0000256" key="1">
    <source>
        <dbReference type="ARBA" id="ARBA00008867"/>
    </source>
</evidence>
<protein>
    <submittedName>
        <fullName evidence="11">Dual specificity protein kinase yak1</fullName>
    </submittedName>
</protein>
<dbReference type="SMART" id="SM00220">
    <property type="entry name" value="S_TKc"/>
    <property type="match status" value="1"/>
</dbReference>
<evidence type="ECO:0000256" key="4">
    <source>
        <dbReference type="ARBA" id="ARBA00022741"/>
    </source>
</evidence>
<keyword evidence="2 8" id="KW-0723">Serine/threonine-protein kinase</keyword>
<dbReference type="SUPFAM" id="SSF56112">
    <property type="entry name" value="Protein kinase-like (PK-like)"/>
    <property type="match status" value="1"/>
</dbReference>
<evidence type="ECO:0000313" key="12">
    <source>
        <dbReference type="Proteomes" id="UP001211907"/>
    </source>
</evidence>
<organism evidence="11 12">
    <name type="scientific">Physocladia obscura</name>
    <dbReference type="NCBI Taxonomy" id="109957"/>
    <lineage>
        <taxon>Eukaryota</taxon>
        <taxon>Fungi</taxon>
        <taxon>Fungi incertae sedis</taxon>
        <taxon>Chytridiomycota</taxon>
        <taxon>Chytridiomycota incertae sedis</taxon>
        <taxon>Chytridiomycetes</taxon>
        <taxon>Chytridiales</taxon>
        <taxon>Chytriomycetaceae</taxon>
        <taxon>Physocladia</taxon>
    </lineage>
</organism>
<dbReference type="Pfam" id="PF00069">
    <property type="entry name" value="Pkinase"/>
    <property type="match status" value="1"/>
</dbReference>
<dbReference type="GO" id="GO:0005524">
    <property type="term" value="F:ATP binding"/>
    <property type="evidence" value="ECO:0007669"/>
    <property type="project" value="UniProtKB-UniRule"/>
</dbReference>
<comment type="caution">
    <text evidence="11">The sequence shown here is derived from an EMBL/GenBank/DDBJ whole genome shotgun (WGS) entry which is preliminary data.</text>
</comment>
<evidence type="ECO:0000256" key="5">
    <source>
        <dbReference type="ARBA" id="ARBA00022777"/>
    </source>
</evidence>
<comment type="similarity">
    <text evidence="1">Belongs to the protein kinase superfamily. CMGC Ser/Thr protein kinase family. MNB/DYRK subfamily.</text>
</comment>
<evidence type="ECO:0000256" key="9">
    <source>
        <dbReference type="SAM" id="MobiDB-lite"/>
    </source>
</evidence>